<accession>A0A0C3Q8Q3</accession>
<organism evidence="2 3">
    <name type="scientific">Tulasnella calospora MUT 4182</name>
    <dbReference type="NCBI Taxonomy" id="1051891"/>
    <lineage>
        <taxon>Eukaryota</taxon>
        <taxon>Fungi</taxon>
        <taxon>Dikarya</taxon>
        <taxon>Basidiomycota</taxon>
        <taxon>Agaricomycotina</taxon>
        <taxon>Agaricomycetes</taxon>
        <taxon>Cantharellales</taxon>
        <taxon>Tulasnellaceae</taxon>
        <taxon>Tulasnella</taxon>
    </lineage>
</organism>
<name>A0A0C3Q8Q3_9AGAM</name>
<sequence>MVQGRPDRILTLPSALAATSESPLATSLSKMPMFHDQSSRRLCFGFGFQRLVRSHLVSANVATNVLSNRHDFRIPILTDFATVDQGAADEKRDEYGKRSVNGDETPKLTGRLL</sequence>
<feature type="compositionally biased region" description="Basic and acidic residues" evidence="1">
    <location>
        <begin position="88"/>
        <end position="106"/>
    </location>
</feature>
<evidence type="ECO:0000313" key="2">
    <source>
        <dbReference type="EMBL" id="KIO20761.1"/>
    </source>
</evidence>
<feature type="region of interest" description="Disordered" evidence="1">
    <location>
        <begin position="88"/>
        <end position="113"/>
    </location>
</feature>
<dbReference type="EMBL" id="KN823162">
    <property type="protein sequence ID" value="KIO20761.1"/>
    <property type="molecule type" value="Genomic_DNA"/>
</dbReference>
<evidence type="ECO:0000256" key="1">
    <source>
        <dbReference type="SAM" id="MobiDB-lite"/>
    </source>
</evidence>
<reference evidence="2 3" key="1">
    <citation type="submission" date="2014-04" db="EMBL/GenBank/DDBJ databases">
        <authorList>
            <consortium name="DOE Joint Genome Institute"/>
            <person name="Kuo A."/>
            <person name="Girlanda M."/>
            <person name="Perotto S."/>
            <person name="Kohler A."/>
            <person name="Nagy L.G."/>
            <person name="Floudas D."/>
            <person name="Copeland A."/>
            <person name="Barry K.W."/>
            <person name="Cichocki N."/>
            <person name="Veneault-Fourrey C."/>
            <person name="LaButti K."/>
            <person name="Lindquist E.A."/>
            <person name="Lipzen A."/>
            <person name="Lundell T."/>
            <person name="Morin E."/>
            <person name="Murat C."/>
            <person name="Sun H."/>
            <person name="Tunlid A."/>
            <person name="Henrissat B."/>
            <person name="Grigoriev I.V."/>
            <person name="Hibbett D.S."/>
            <person name="Martin F."/>
            <person name="Nordberg H.P."/>
            <person name="Cantor M.N."/>
            <person name="Hua S.X."/>
        </authorList>
    </citation>
    <scope>NUCLEOTIDE SEQUENCE [LARGE SCALE GENOMIC DNA]</scope>
    <source>
        <strain evidence="2 3">MUT 4182</strain>
    </source>
</reference>
<evidence type="ECO:0000313" key="3">
    <source>
        <dbReference type="Proteomes" id="UP000054248"/>
    </source>
</evidence>
<reference evidence="3" key="2">
    <citation type="submission" date="2015-01" db="EMBL/GenBank/DDBJ databases">
        <title>Evolutionary Origins and Diversification of the Mycorrhizal Mutualists.</title>
        <authorList>
            <consortium name="DOE Joint Genome Institute"/>
            <consortium name="Mycorrhizal Genomics Consortium"/>
            <person name="Kohler A."/>
            <person name="Kuo A."/>
            <person name="Nagy L.G."/>
            <person name="Floudas D."/>
            <person name="Copeland A."/>
            <person name="Barry K.W."/>
            <person name="Cichocki N."/>
            <person name="Veneault-Fourrey C."/>
            <person name="LaButti K."/>
            <person name="Lindquist E.A."/>
            <person name="Lipzen A."/>
            <person name="Lundell T."/>
            <person name="Morin E."/>
            <person name="Murat C."/>
            <person name="Riley R."/>
            <person name="Ohm R."/>
            <person name="Sun H."/>
            <person name="Tunlid A."/>
            <person name="Henrissat B."/>
            <person name="Grigoriev I.V."/>
            <person name="Hibbett D.S."/>
            <person name="Martin F."/>
        </authorList>
    </citation>
    <scope>NUCLEOTIDE SEQUENCE [LARGE SCALE GENOMIC DNA]</scope>
    <source>
        <strain evidence="3">MUT 4182</strain>
    </source>
</reference>
<dbReference type="HOGENOM" id="CLU_2135358_0_0_1"/>
<protein>
    <submittedName>
        <fullName evidence="2">Uncharacterized protein</fullName>
    </submittedName>
</protein>
<proteinExistence type="predicted"/>
<dbReference type="AlphaFoldDB" id="A0A0C3Q8Q3"/>
<gene>
    <name evidence="2" type="ORF">M407DRAFT_29606</name>
</gene>
<keyword evidence="3" id="KW-1185">Reference proteome</keyword>
<dbReference type="Proteomes" id="UP000054248">
    <property type="component" value="Unassembled WGS sequence"/>
</dbReference>